<dbReference type="InterPro" id="IPR013149">
    <property type="entry name" value="ADH-like_C"/>
</dbReference>
<feature type="domain" description="Enoyl reductase (ER)" evidence="1">
    <location>
        <begin position="11"/>
        <end position="342"/>
    </location>
</feature>
<evidence type="ECO:0000259" key="1">
    <source>
        <dbReference type="SMART" id="SM00829"/>
    </source>
</evidence>
<evidence type="ECO:0000313" key="3">
    <source>
        <dbReference type="Proteomes" id="UP001209540"/>
    </source>
</evidence>
<dbReference type="Proteomes" id="UP001209540">
    <property type="component" value="Unassembled WGS sequence"/>
</dbReference>
<dbReference type="Pfam" id="PF00107">
    <property type="entry name" value="ADH_zinc_N"/>
    <property type="match status" value="1"/>
</dbReference>
<protein>
    <submittedName>
        <fullName evidence="2">Zn-dependent oxidoreductase</fullName>
    </submittedName>
</protein>
<dbReference type="InterPro" id="IPR020843">
    <property type="entry name" value="ER"/>
</dbReference>
<dbReference type="Gene3D" id="3.40.50.720">
    <property type="entry name" value="NAD(P)-binding Rossmann-like Domain"/>
    <property type="match status" value="1"/>
</dbReference>
<dbReference type="InterPro" id="IPR011032">
    <property type="entry name" value="GroES-like_sf"/>
</dbReference>
<dbReference type="GO" id="GO:0016491">
    <property type="term" value="F:oxidoreductase activity"/>
    <property type="evidence" value="ECO:0007669"/>
    <property type="project" value="InterPro"/>
</dbReference>
<comment type="caution">
    <text evidence="2">The sequence shown here is derived from an EMBL/GenBank/DDBJ whole genome shotgun (WGS) entry which is preliminary data.</text>
</comment>
<dbReference type="SUPFAM" id="SSF51735">
    <property type="entry name" value="NAD(P)-binding Rossmann-fold domains"/>
    <property type="match status" value="1"/>
</dbReference>
<organism evidence="2 3">
    <name type="scientific">Phascolomyces articulosus</name>
    <dbReference type="NCBI Taxonomy" id="60185"/>
    <lineage>
        <taxon>Eukaryota</taxon>
        <taxon>Fungi</taxon>
        <taxon>Fungi incertae sedis</taxon>
        <taxon>Mucoromycota</taxon>
        <taxon>Mucoromycotina</taxon>
        <taxon>Mucoromycetes</taxon>
        <taxon>Mucorales</taxon>
        <taxon>Lichtheimiaceae</taxon>
        <taxon>Phascolomyces</taxon>
    </lineage>
</organism>
<dbReference type="PANTHER" id="PTHR45033:SF3">
    <property type="entry name" value="DEHYDROGENASE, PUTATIVE (AFU_ORTHOLOGUE AFUA_2G13270)-RELATED"/>
    <property type="match status" value="1"/>
</dbReference>
<dbReference type="Pfam" id="PF08240">
    <property type="entry name" value="ADH_N"/>
    <property type="match status" value="1"/>
</dbReference>
<accession>A0AAD5KRQ4</accession>
<evidence type="ECO:0000313" key="2">
    <source>
        <dbReference type="EMBL" id="KAI9278904.1"/>
    </source>
</evidence>
<proteinExistence type="predicted"/>
<dbReference type="PANTHER" id="PTHR45033">
    <property type="match status" value="1"/>
</dbReference>
<gene>
    <name evidence="2" type="ORF">BDA99DRAFT_493404</name>
</gene>
<sequence length="344" mass="37167">MVLAAILTNKPNLNNSVFENGIEVKEFDLPEPQPDQSIVKIQAAAFNHRDIWITKGLYADIIHNSVLGADAVGIVKKKGTASVDEGQRVLINPGVNWDSDPRRPEGEFRILGLLPSPGTFAESIVVDSKEVFPCPEHLSTSEAAALPLAGLTAYRATFSKCQVQKGDYVLITGIGGGVALFALQFAVAVGAHVYVTSSNPEKIKFAKELGAEGGINYKDSDAIEELNRQLNGNKIDAVIDGSSGDLFNKLPKVLRAGAIIAQYGDTARIGGVNYNIHYWLNNIELKGSTMGSRDEFGKMVDFVDKYKIKPVVSHSFKGLTQENVEKSVSLLTQGQQLGKVVIEV</sequence>
<keyword evidence="3" id="KW-1185">Reference proteome</keyword>
<name>A0AAD5KRQ4_9FUNG</name>
<reference evidence="2" key="2">
    <citation type="submission" date="2023-02" db="EMBL/GenBank/DDBJ databases">
        <authorList>
            <consortium name="DOE Joint Genome Institute"/>
            <person name="Mondo S.J."/>
            <person name="Chang Y."/>
            <person name="Wang Y."/>
            <person name="Ahrendt S."/>
            <person name="Andreopoulos W."/>
            <person name="Barry K."/>
            <person name="Beard J."/>
            <person name="Benny G.L."/>
            <person name="Blankenship S."/>
            <person name="Bonito G."/>
            <person name="Cuomo C."/>
            <person name="Desiro A."/>
            <person name="Gervers K.A."/>
            <person name="Hundley H."/>
            <person name="Kuo A."/>
            <person name="LaButti K."/>
            <person name="Lang B.F."/>
            <person name="Lipzen A."/>
            <person name="O'Donnell K."/>
            <person name="Pangilinan J."/>
            <person name="Reynolds N."/>
            <person name="Sandor L."/>
            <person name="Smith M.W."/>
            <person name="Tsang A."/>
            <person name="Grigoriev I.V."/>
            <person name="Stajich J.E."/>
            <person name="Spatafora J.W."/>
        </authorList>
    </citation>
    <scope>NUCLEOTIDE SEQUENCE</scope>
    <source>
        <strain evidence="2">RSA 2281</strain>
    </source>
</reference>
<dbReference type="Gene3D" id="3.90.180.10">
    <property type="entry name" value="Medium-chain alcohol dehydrogenases, catalytic domain"/>
    <property type="match status" value="1"/>
</dbReference>
<dbReference type="SMART" id="SM00829">
    <property type="entry name" value="PKS_ER"/>
    <property type="match status" value="1"/>
</dbReference>
<dbReference type="EMBL" id="JAIXMP010000001">
    <property type="protein sequence ID" value="KAI9278904.1"/>
    <property type="molecule type" value="Genomic_DNA"/>
</dbReference>
<dbReference type="SUPFAM" id="SSF50129">
    <property type="entry name" value="GroES-like"/>
    <property type="match status" value="1"/>
</dbReference>
<dbReference type="AlphaFoldDB" id="A0AAD5KRQ4"/>
<dbReference type="InterPro" id="IPR013154">
    <property type="entry name" value="ADH-like_N"/>
</dbReference>
<reference evidence="2" key="1">
    <citation type="journal article" date="2022" name="IScience">
        <title>Evolution of zygomycete secretomes and the origins of terrestrial fungal ecologies.</title>
        <authorList>
            <person name="Chang Y."/>
            <person name="Wang Y."/>
            <person name="Mondo S."/>
            <person name="Ahrendt S."/>
            <person name="Andreopoulos W."/>
            <person name="Barry K."/>
            <person name="Beard J."/>
            <person name="Benny G.L."/>
            <person name="Blankenship S."/>
            <person name="Bonito G."/>
            <person name="Cuomo C."/>
            <person name="Desiro A."/>
            <person name="Gervers K.A."/>
            <person name="Hundley H."/>
            <person name="Kuo A."/>
            <person name="LaButti K."/>
            <person name="Lang B.F."/>
            <person name="Lipzen A."/>
            <person name="O'Donnell K."/>
            <person name="Pangilinan J."/>
            <person name="Reynolds N."/>
            <person name="Sandor L."/>
            <person name="Smith M.E."/>
            <person name="Tsang A."/>
            <person name="Grigoriev I.V."/>
            <person name="Stajich J.E."/>
            <person name="Spatafora J.W."/>
        </authorList>
    </citation>
    <scope>NUCLEOTIDE SEQUENCE</scope>
    <source>
        <strain evidence="2">RSA 2281</strain>
    </source>
</reference>
<dbReference type="InterPro" id="IPR052711">
    <property type="entry name" value="Zinc_ADH-like"/>
</dbReference>
<dbReference type="InterPro" id="IPR036291">
    <property type="entry name" value="NAD(P)-bd_dom_sf"/>
</dbReference>